<organism evidence="6 7">
    <name type="scientific">Phoenix dactylifera</name>
    <name type="common">Date palm</name>
    <dbReference type="NCBI Taxonomy" id="42345"/>
    <lineage>
        <taxon>Eukaryota</taxon>
        <taxon>Viridiplantae</taxon>
        <taxon>Streptophyta</taxon>
        <taxon>Embryophyta</taxon>
        <taxon>Tracheophyta</taxon>
        <taxon>Spermatophyta</taxon>
        <taxon>Magnoliopsida</taxon>
        <taxon>Liliopsida</taxon>
        <taxon>Arecaceae</taxon>
        <taxon>Coryphoideae</taxon>
        <taxon>Phoeniceae</taxon>
        <taxon>Phoenix</taxon>
    </lineage>
</organism>
<dbReference type="Pfam" id="PF00542">
    <property type="entry name" value="Ribosomal_L12"/>
    <property type="match status" value="1"/>
</dbReference>
<dbReference type="OrthoDB" id="250175at2759"/>
<dbReference type="PANTHER" id="PTHR45987">
    <property type="entry name" value="39S RIBOSOMAL PROTEIN L12"/>
    <property type="match status" value="1"/>
</dbReference>
<evidence type="ECO:0000313" key="8">
    <source>
        <dbReference type="RefSeq" id="XP_008787653.1"/>
    </source>
</evidence>
<reference evidence="7 8" key="2">
    <citation type="submission" date="2025-04" db="UniProtKB">
        <authorList>
            <consortium name="RefSeq"/>
        </authorList>
    </citation>
    <scope>IDENTIFICATION</scope>
    <source>
        <tissue evidence="7 8">Young leaves</tissue>
    </source>
</reference>
<dbReference type="FunFam" id="3.30.1390.10:FF:000001">
    <property type="entry name" value="50S ribosomal protein L7/L12"/>
    <property type="match status" value="1"/>
</dbReference>
<gene>
    <name evidence="7 8" type="primary">LOC103705631</name>
</gene>
<dbReference type="SUPFAM" id="SSF48300">
    <property type="entry name" value="Ribosomal protein L7/12, oligomerisation (N-terminal) domain"/>
    <property type="match status" value="1"/>
</dbReference>
<keyword evidence="2" id="KW-0689">Ribosomal protein</keyword>
<sequence>MSSLLRCGHRLLSSKRSRSIPILRRFSLPAKEDADDGGESEVFDQRKLPADYDPSTFDPATARSPPSDRVWRLVDEVSALTLAEVAELSSILVRKMGLKNPPVIGVMNAGGGGAGTAAAGAAGAPGTEEKKQEKTVFELRLDSFDAAAKIKVIKEVRGFTDLGLKEAKDLVEKTPTIIKRGVSKEEGEQIIEKLKAVGAKVVME</sequence>
<evidence type="ECO:0000256" key="4">
    <source>
        <dbReference type="SAM" id="MobiDB-lite"/>
    </source>
</evidence>
<dbReference type="SUPFAM" id="SSF54736">
    <property type="entry name" value="ClpS-like"/>
    <property type="match status" value="1"/>
</dbReference>
<feature type="domain" description="Large ribosomal subunit protein bL12 C-terminal" evidence="5">
    <location>
        <begin position="137"/>
        <end position="203"/>
    </location>
</feature>
<evidence type="ECO:0000313" key="6">
    <source>
        <dbReference type="Proteomes" id="UP000228380"/>
    </source>
</evidence>
<dbReference type="GO" id="GO:0003729">
    <property type="term" value="F:mRNA binding"/>
    <property type="evidence" value="ECO:0007669"/>
    <property type="project" value="TreeGrafter"/>
</dbReference>
<dbReference type="AlphaFoldDB" id="A0A8B7BXX9"/>
<keyword evidence="6" id="KW-1185">Reference proteome</keyword>
<feature type="region of interest" description="Disordered" evidence="4">
    <location>
        <begin position="30"/>
        <end position="65"/>
    </location>
</feature>
<proteinExistence type="inferred from homology"/>
<dbReference type="InterPro" id="IPR014719">
    <property type="entry name" value="Ribosomal_bL12_C/ClpS-like"/>
</dbReference>
<dbReference type="KEGG" id="pda:103705631"/>
<dbReference type="RefSeq" id="XP_008787652.1">
    <property type="nucleotide sequence ID" value="XM_008789430.4"/>
</dbReference>
<dbReference type="GO" id="GO:0006412">
    <property type="term" value="P:translation"/>
    <property type="evidence" value="ECO:0007669"/>
    <property type="project" value="InterPro"/>
</dbReference>
<dbReference type="RefSeq" id="XP_008787653.1">
    <property type="nucleotide sequence ID" value="XM_008789431.4"/>
</dbReference>
<dbReference type="InterPro" id="IPR036235">
    <property type="entry name" value="Ribosomal_bL12_oligo_N_sf"/>
</dbReference>
<dbReference type="InterPro" id="IPR000206">
    <property type="entry name" value="Ribosomal_bL12"/>
</dbReference>
<dbReference type="PANTHER" id="PTHR45987:SF1">
    <property type="entry name" value="50S RIBOSOMAL PROTEIN L7_L12-RELATED"/>
    <property type="match status" value="1"/>
</dbReference>
<reference evidence="6" key="1">
    <citation type="journal article" date="2019" name="Nat. Commun.">
        <title>Genome-wide association mapping of date palm fruit traits.</title>
        <authorList>
            <person name="Hazzouri K.M."/>
            <person name="Gros-Balthazard M."/>
            <person name="Flowers J.M."/>
            <person name="Copetti D."/>
            <person name="Lemansour A."/>
            <person name="Lebrun M."/>
            <person name="Masmoudi K."/>
            <person name="Ferrand S."/>
            <person name="Dhar M.I."/>
            <person name="Fresquez Z.A."/>
            <person name="Rosas U."/>
            <person name="Zhang J."/>
            <person name="Talag J."/>
            <person name="Lee S."/>
            <person name="Kudrna D."/>
            <person name="Powell R.F."/>
            <person name="Leitch I.J."/>
            <person name="Krueger R.R."/>
            <person name="Wing R.A."/>
            <person name="Amiri K.M.A."/>
            <person name="Purugganan M.D."/>
        </authorList>
    </citation>
    <scope>NUCLEOTIDE SEQUENCE [LARGE SCALE GENOMIC DNA]</scope>
    <source>
        <strain evidence="6">cv. Khalas</strain>
    </source>
</reference>
<dbReference type="GO" id="GO:1990904">
    <property type="term" value="C:ribonucleoprotein complex"/>
    <property type="evidence" value="ECO:0007669"/>
    <property type="project" value="UniProtKB-KW"/>
</dbReference>
<evidence type="ECO:0000256" key="3">
    <source>
        <dbReference type="ARBA" id="ARBA00023274"/>
    </source>
</evidence>
<dbReference type="GO" id="GO:0005739">
    <property type="term" value="C:mitochondrion"/>
    <property type="evidence" value="ECO:0007669"/>
    <property type="project" value="TreeGrafter"/>
</dbReference>
<evidence type="ECO:0000256" key="1">
    <source>
        <dbReference type="ARBA" id="ARBA00007197"/>
    </source>
</evidence>
<evidence type="ECO:0000259" key="5">
    <source>
        <dbReference type="Pfam" id="PF00542"/>
    </source>
</evidence>
<feature type="compositionally biased region" description="Acidic residues" evidence="4">
    <location>
        <begin position="33"/>
        <end position="42"/>
    </location>
</feature>
<dbReference type="GO" id="GO:0005840">
    <property type="term" value="C:ribosome"/>
    <property type="evidence" value="ECO:0007669"/>
    <property type="project" value="UniProtKB-KW"/>
</dbReference>
<accession>A0A8B7BXX9</accession>
<comment type="similarity">
    <text evidence="1">Belongs to the bacterial ribosomal protein bL12 family.</text>
</comment>
<dbReference type="CDD" id="cd00387">
    <property type="entry name" value="Ribosomal_L7_L12"/>
    <property type="match status" value="1"/>
</dbReference>
<dbReference type="Proteomes" id="UP000228380">
    <property type="component" value="Chromosome 4"/>
</dbReference>
<dbReference type="HAMAP" id="MF_00368">
    <property type="entry name" value="Ribosomal_bL12"/>
    <property type="match status" value="1"/>
</dbReference>
<dbReference type="InterPro" id="IPR013823">
    <property type="entry name" value="Ribosomal_bL12_C"/>
</dbReference>
<dbReference type="Gene3D" id="3.30.1390.10">
    <property type="match status" value="1"/>
</dbReference>
<protein>
    <submittedName>
        <fullName evidence="7 8">50S ribosomal protein L7/L12-like</fullName>
    </submittedName>
</protein>
<dbReference type="GO" id="GO:0003735">
    <property type="term" value="F:structural constituent of ribosome"/>
    <property type="evidence" value="ECO:0007669"/>
    <property type="project" value="InterPro"/>
</dbReference>
<name>A0A8B7BXX9_PHODC</name>
<keyword evidence="3" id="KW-0687">Ribonucleoprotein</keyword>
<dbReference type="GeneID" id="103705631"/>
<evidence type="ECO:0000256" key="2">
    <source>
        <dbReference type="ARBA" id="ARBA00022980"/>
    </source>
</evidence>
<evidence type="ECO:0000313" key="7">
    <source>
        <dbReference type="RefSeq" id="XP_008787652.1"/>
    </source>
</evidence>